<keyword evidence="2" id="KW-1185">Reference proteome</keyword>
<dbReference type="Proteomes" id="UP001269081">
    <property type="component" value="Unassembled WGS sequence"/>
</dbReference>
<comment type="caution">
    <text evidence="1">The sequence shown here is derived from an EMBL/GenBank/DDBJ whole genome shotgun (WGS) entry which is preliminary data.</text>
</comment>
<name>A0ABU1Y8I4_9FLAO</name>
<reference evidence="1 2" key="1">
    <citation type="submission" date="2023-07" db="EMBL/GenBank/DDBJ databases">
        <title>Sorghum-associated microbial communities from plants grown in Nebraska, USA.</title>
        <authorList>
            <person name="Schachtman D."/>
        </authorList>
    </citation>
    <scope>NUCLEOTIDE SEQUENCE [LARGE SCALE GENOMIC DNA]</scope>
    <source>
        <strain evidence="1 2">4129</strain>
    </source>
</reference>
<evidence type="ECO:0000313" key="1">
    <source>
        <dbReference type="EMBL" id="MDR7210463.1"/>
    </source>
</evidence>
<protein>
    <submittedName>
        <fullName evidence="1">Uncharacterized protein</fullName>
    </submittedName>
</protein>
<gene>
    <name evidence="1" type="ORF">J2W48_002404</name>
</gene>
<organism evidence="1 2">
    <name type="scientific">Flavobacterium piscis</name>
    <dbReference type="NCBI Taxonomy" id="1114874"/>
    <lineage>
        <taxon>Bacteria</taxon>
        <taxon>Pseudomonadati</taxon>
        <taxon>Bacteroidota</taxon>
        <taxon>Flavobacteriia</taxon>
        <taxon>Flavobacteriales</taxon>
        <taxon>Flavobacteriaceae</taxon>
        <taxon>Flavobacterium</taxon>
    </lineage>
</organism>
<evidence type="ECO:0000313" key="2">
    <source>
        <dbReference type="Proteomes" id="UP001269081"/>
    </source>
</evidence>
<proteinExistence type="predicted"/>
<sequence>MNVINVINNYLNTTLIDHKSILSKYYYIFFEDRLAYREKSIYLQYGTYRTF</sequence>
<dbReference type="EMBL" id="JAVDWQ010000007">
    <property type="protein sequence ID" value="MDR7210463.1"/>
    <property type="molecule type" value="Genomic_DNA"/>
</dbReference>
<accession>A0ABU1Y8I4</accession>